<feature type="compositionally biased region" description="Low complexity" evidence="1">
    <location>
        <begin position="523"/>
        <end position="534"/>
    </location>
</feature>
<feature type="compositionally biased region" description="Low complexity" evidence="1">
    <location>
        <begin position="1307"/>
        <end position="1330"/>
    </location>
</feature>
<feature type="compositionally biased region" description="Basic and acidic residues" evidence="1">
    <location>
        <begin position="1020"/>
        <end position="1034"/>
    </location>
</feature>
<feature type="compositionally biased region" description="Low complexity" evidence="1">
    <location>
        <begin position="546"/>
        <end position="559"/>
    </location>
</feature>
<feature type="region of interest" description="Disordered" evidence="1">
    <location>
        <begin position="1286"/>
        <end position="1395"/>
    </location>
</feature>
<dbReference type="EMBL" id="KZ110597">
    <property type="protein sequence ID" value="OSX62127.1"/>
    <property type="molecule type" value="Genomic_DNA"/>
</dbReference>
<evidence type="ECO:0000313" key="3">
    <source>
        <dbReference type="Proteomes" id="UP000194127"/>
    </source>
</evidence>
<dbReference type="STRING" id="670580.A0A1X6N0J2"/>
<feature type="compositionally biased region" description="Basic residues" evidence="1">
    <location>
        <begin position="1371"/>
        <end position="1380"/>
    </location>
</feature>
<feature type="region of interest" description="Disordered" evidence="1">
    <location>
        <begin position="518"/>
        <end position="572"/>
    </location>
</feature>
<dbReference type="GeneID" id="36330429"/>
<reference evidence="2 3" key="1">
    <citation type="submission" date="2017-04" db="EMBL/GenBank/DDBJ databases">
        <title>Genome Sequence of the Model Brown-Rot Fungus Postia placenta SB12.</title>
        <authorList>
            <consortium name="DOE Joint Genome Institute"/>
            <person name="Gaskell J."/>
            <person name="Kersten P."/>
            <person name="Larrondo L.F."/>
            <person name="Canessa P."/>
            <person name="Martinez D."/>
            <person name="Hibbett D."/>
            <person name="Schmoll M."/>
            <person name="Kubicek C.P."/>
            <person name="Martinez A.T."/>
            <person name="Yadav J."/>
            <person name="Master E."/>
            <person name="Magnuson J.K."/>
            <person name="James T."/>
            <person name="Yaver D."/>
            <person name="Berka R."/>
            <person name="Labutti K."/>
            <person name="Lipzen A."/>
            <person name="Aerts A."/>
            <person name="Barry K."/>
            <person name="Henrissat B."/>
            <person name="Blanchette R."/>
            <person name="Grigoriev I."/>
            <person name="Cullen D."/>
        </authorList>
    </citation>
    <scope>NUCLEOTIDE SEQUENCE [LARGE SCALE GENOMIC DNA]</scope>
    <source>
        <strain evidence="2 3">MAD-698-R-SB12</strain>
    </source>
</reference>
<feature type="compositionally biased region" description="Polar residues" evidence="1">
    <location>
        <begin position="185"/>
        <end position="194"/>
    </location>
</feature>
<protein>
    <recommendedName>
        <fullName evidence="4">C2H2-type domain-containing protein</fullName>
    </recommendedName>
</protein>
<organism evidence="2 3">
    <name type="scientific">Postia placenta MAD-698-R-SB12</name>
    <dbReference type="NCBI Taxonomy" id="670580"/>
    <lineage>
        <taxon>Eukaryota</taxon>
        <taxon>Fungi</taxon>
        <taxon>Dikarya</taxon>
        <taxon>Basidiomycota</taxon>
        <taxon>Agaricomycotina</taxon>
        <taxon>Agaricomycetes</taxon>
        <taxon>Polyporales</taxon>
        <taxon>Adustoporiaceae</taxon>
        <taxon>Rhodonia</taxon>
    </lineage>
</organism>
<gene>
    <name evidence="2" type="ORF">POSPLADRAFT_1142860</name>
</gene>
<feature type="compositionally biased region" description="Polar residues" evidence="1">
    <location>
        <begin position="1296"/>
        <end position="1306"/>
    </location>
</feature>
<evidence type="ECO:0000256" key="1">
    <source>
        <dbReference type="SAM" id="MobiDB-lite"/>
    </source>
</evidence>
<name>A0A1X6N0J2_9APHY</name>
<evidence type="ECO:0000313" key="2">
    <source>
        <dbReference type="EMBL" id="OSX62127.1"/>
    </source>
</evidence>
<feature type="region of interest" description="Disordered" evidence="1">
    <location>
        <begin position="1014"/>
        <end position="1034"/>
    </location>
</feature>
<feature type="compositionally biased region" description="Basic residues" evidence="1">
    <location>
        <begin position="1333"/>
        <end position="1342"/>
    </location>
</feature>
<keyword evidence="3" id="KW-1185">Reference proteome</keyword>
<feature type="region of interest" description="Disordered" evidence="1">
    <location>
        <begin position="182"/>
        <end position="215"/>
    </location>
</feature>
<feature type="region of interest" description="Disordered" evidence="1">
    <location>
        <begin position="850"/>
        <end position="955"/>
    </location>
</feature>
<feature type="compositionally biased region" description="Basic and acidic residues" evidence="1">
    <location>
        <begin position="887"/>
        <end position="901"/>
    </location>
</feature>
<dbReference type="OrthoDB" id="10284804at2759"/>
<feature type="compositionally biased region" description="Basic and acidic residues" evidence="1">
    <location>
        <begin position="865"/>
        <end position="875"/>
    </location>
</feature>
<dbReference type="Proteomes" id="UP000194127">
    <property type="component" value="Unassembled WGS sequence"/>
</dbReference>
<feature type="compositionally biased region" description="Basic residues" evidence="1">
    <location>
        <begin position="562"/>
        <end position="572"/>
    </location>
</feature>
<accession>A0A1X6N0J2</accession>
<evidence type="ECO:0008006" key="4">
    <source>
        <dbReference type="Google" id="ProtNLM"/>
    </source>
</evidence>
<proteinExistence type="predicted"/>
<dbReference type="RefSeq" id="XP_024338921.1">
    <property type="nucleotide sequence ID" value="XM_024485480.1"/>
</dbReference>
<feature type="compositionally biased region" description="Low complexity" evidence="1">
    <location>
        <begin position="1346"/>
        <end position="1370"/>
    </location>
</feature>
<sequence>MARGPMKHVRVPRRRKDAAELAVCGTWGEEKREQAAQEMRREMHADDARCKRLWRRETGHRHNMIAEVKKESGMNHKALVARELCVPVAVDTGQKGGQGFLASRLLCERVSRYWNQVKFSSESGMRGFCEPAEVSSTVGSPLLTLDVFTLLELLESIGGWSLVKNFTKKALDHSDIGHWSHKSRSNGFTASRPYTSPAREAAPDASTTGGNNERESVEFREAKGNTHHYSPSVEKTRAVVEGIRELDRSLTMNGASMNNHLRSGDGRLRTSVMDDREPLLYSTQTLYFTIKDAPRRHNDRTHHQKLGCVGYKTWLGTTRRCPQHLALAPFATRHSPLEMPYPQADSFVSYALDNSLDTSGMMLPFGGSMRLDSCLPSQVEQSVGSSANPRTPWTSENSYLDIMRSSEYMFTHWYSDLDPAAHYDGYDGMVFTSEHASEYAISAAKCLLTTPIDPILIAHPRTYEIASALDYPAHAPSSPKTLSTVSTCSDSTLSVYTPSPSPYSTTSSLGSDNGSCDHEVTCSPFPRNPSSASSSRKDRSVPHCPSSSSSILVSLSSTSQTRRPKARRSPIRVRRRNVQVGTIVPEPRATRVPKLVQCTVEGCGKVLTKGAMRRHKETHKEQDKWRCCGIPIEMAFGLANADTSSVQRMVGGCWEVFSRKDALERHLKNPNNPCIGDVERAELLGRNGISMYKSRFGRQCEASTLSIPFLVVGCGQRLRAKTCSRSSGETASHTCHELLILDHHTAEHIPQALPNIHLPQIVTTYQYIVTMTTKLAQSASVASIALNLPGSPREAATEHIAGLNLDEQHALQGLMMMAERLPSSGANTRTLRLAAPQAASVVDASTTAIKVPSRPARRKVVARQEGTRRSKRLLEKASIAPALSNERQGKDGSKPRSKAETDQCVLRASNGSGDVEEKPTPSGEKSSSTKRTKRKRNENNGYGAQITAAKKKRTVSRGHARPLLAVAIPHVIPHFNGRLARLLPTSVTHRLQCTSGGPLRKELSQARMCATIQHRGRASIRRERTPSVQSDHQDGDYKNRITHLATICGRRHFLSSSKWFFLVLASHKDQYALGQACANYGTAHGTDARTAARGGEHTALLHNVGAPSGYKTWLGTTRRCPQHLALVLFATRHSPLEMPYNPPSSFNPTYPLDDPLDVWGLSSTFERSLCLDPYVNTQAVASVSTLRSAELLDSYFYAESPLGTRKESNSVWYPNLNSTAPYNDYNGMLLMPGYEAGSITTIECTPYSSEIDPILLAHPSTYEIASALNDPTYSRDIAASISAPSSSPVFAPLPCTPSSSPDSITLSPGSTDSASESGSSRSLSLPIRSAVQSRKHRSHPYRRSASTSPRSVSARDSSSPSPRTGSSNTRRSPRHTRRRNVQVDGKVPDPEDMDEPGMVKCKSCDLVLLKTSMKRHIETHGLPGKWSCCGVPVELASEYGIPASAKPYEHKGRWMVGGCETSCSRKDALVRHLNSESKECVGDVDVADALGWLEDASQ</sequence>